<dbReference type="PROSITE" id="PS00519">
    <property type="entry name" value="HTH_ASNC_1"/>
    <property type="match status" value="1"/>
</dbReference>
<dbReference type="EMBL" id="CP004350">
    <property type="protein sequence ID" value="AHI19574.1"/>
    <property type="molecule type" value="Genomic_DNA"/>
</dbReference>
<evidence type="ECO:0000313" key="3">
    <source>
        <dbReference type="Proteomes" id="UP000019226"/>
    </source>
</evidence>
<dbReference type="InterPro" id="IPR003812">
    <property type="entry name" value="Fido"/>
</dbReference>
<dbReference type="Pfam" id="PF02661">
    <property type="entry name" value="Fic"/>
    <property type="match status" value="1"/>
</dbReference>
<dbReference type="PANTHER" id="PTHR13504">
    <property type="entry name" value="FIDO DOMAIN-CONTAINING PROTEIN DDB_G0283145"/>
    <property type="match status" value="1"/>
</dbReference>
<dbReference type="GeneID" id="82877151"/>
<dbReference type="SUPFAM" id="SSF140931">
    <property type="entry name" value="Fic-like"/>
    <property type="match status" value="1"/>
</dbReference>
<dbReference type="Gene3D" id="1.10.3290.10">
    <property type="entry name" value="Fido-like domain"/>
    <property type="match status" value="1"/>
</dbReference>
<sequence length="421" mass="47539">MQASGYKQMKINYHQAGTNARSLLEEELNLRISSPSSLHWNYTVNGHPVFVNLVAELTAEIEKIWRTEFQIQKLWNLLPGVARNHYLHSLLISEIQSTNEIEGIHSTHNEIEDAIRAAESKDSANLSFRPFQEMAKTYLLLFGELDNERVRFPATLKEMRELYDQLMGKEIAADDKLDGLYFRKGTVSITDGTKEIHRGLSGEDAIHSGVLTMLNAQQDSEHVLVNAFVGHFLLEHIHPFYDGNGRFGRFLLGLKLTEYLSAPTAISLSAAVLHQKARYYKAFSIAEEKLNRGELTFFVHDLAEILASAMLDLLESLTEKVSQLEQLSKGIDRYKSNRDSNGASLQDREDEILFLLGQVRLFGPRSGMTNDELSAVTGLSKKVLRPRTLKLREAGLIREVEKRPLVFALTDEAIELLGISD</sequence>
<dbReference type="PANTHER" id="PTHR13504:SF40">
    <property type="entry name" value="FIDO DOMAIN-CONTAINING PROTEIN"/>
    <property type="match status" value="1"/>
</dbReference>
<dbReference type="RefSeq" id="WP_025387325.1">
    <property type="nucleotide sequence ID" value="NZ_CP004350.1"/>
</dbReference>
<keyword evidence="3" id="KW-1185">Reference proteome</keyword>
<dbReference type="InterPro" id="IPR036597">
    <property type="entry name" value="Fido-like_dom_sf"/>
</dbReference>
<dbReference type="InterPro" id="IPR040198">
    <property type="entry name" value="Fido_containing"/>
</dbReference>
<organism evidence="2 3">
    <name type="scientific">Corynebacterium casei LMG S-19264</name>
    <dbReference type="NCBI Taxonomy" id="1285583"/>
    <lineage>
        <taxon>Bacteria</taxon>
        <taxon>Bacillati</taxon>
        <taxon>Actinomycetota</taxon>
        <taxon>Actinomycetes</taxon>
        <taxon>Mycobacteriales</taxon>
        <taxon>Corynebacteriaceae</taxon>
        <taxon>Corynebacterium</taxon>
    </lineage>
</organism>
<dbReference type="InterPro" id="IPR019885">
    <property type="entry name" value="Tscrpt_reg_HTH_AsnC-type_CS"/>
</dbReference>
<proteinExistence type="predicted"/>
<accession>A0ABM5PNP2</accession>
<gene>
    <name evidence="2" type="ORF">CCASEI_04990</name>
</gene>
<name>A0ABM5PNP2_9CORY</name>
<dbReference type="InterPro" id="IPR036390">
    <property type="entry name" value="WH_DNA-bd_sf"/>
</dbReference>
<evidence type="ECO:0000313" key="2">
    <source>
        <dbReference type="EMBL" id="AHI19574.1"/>
    </source>
</evidence>
<evidence type="ECO:0000259" key="1">
    <source>
        <dbReference type="PROSITE" id="PS51459"/>
    </source>
</evidence>
<dbReference type="SUPFAM" id="SSF46785">
    <property type="entry name" value="Winged helix' DNA-binding domain"/>
    <property type="match status" value="1"/>
</dbReference>
<reference evidence="3" key="1">
    <citation type="submission" date="2013-02" db="EMBL/GenBank/DDBJ databases">
        <title>The complete genome sequence of Corynebacterium casei LMG S-19264 (=DSM 44701).</title>
        <authorList>
            <person name="Ruckert C."/>
            <person name="Albersmeier A."/>
            <person name="Kalinowski J."/>
        </authorList>
    </citation>
    <scope>NUCLEOTIDE SEQUENCE [LARGE SCALE GENOMIC DNA]</scope>
    <source>
        <strain evidence="3">LMG S-19264</strain>
    </source>
</reference>
<feature type="domain" description="Fido" evidence="1">
    <location>
        <begin position="154"/>
        <end position="301"/>
    </location>
</feature>
<dbReference type="PROSITE" id="PS51459">
    <property type="entry name" value="FIDO"/>
    <property type="match status" value="1"/>
</dbReference>
<dbReference type="Proteomes" id="UP000019226">
    <property type="component" value="Chromosome"/>
</dbReference>
<protein>
    <recommendedName>
        <fullName evidence="1">Fido domain-containing protein</fullName>
    </recommendedName>
</protein>